<feature type="compositionally biased region" description="Low complexity" evidence="4">
    <location>
        <begin position="11"/>
        <end position="33"/>
    </location>
</feature>
<evidence type="ECO:0008006" key="9">
    <source>
        <dbReference type="Google" id="ProtNLM"/>
    </source>
</evidence>
<keyword evidence="2" id="KW-0645">Protease</keyword>
<dbReference type="PANTHER" id="PTHR48449">
    <property type="entry name" value="DUF1985 DOMAIN-CONTAINING PROTEIN"/>
    <property type="match status" value="1"/>
</dbReference>
<sequence>MPEKRKKGKEVSSSDYVSDSGYSEESSDSYEFVSDGDDDSFVRLLPNFNRYETIQTIRNMSTESQLEMLKKSCFGKFFELPFGIVQSQLVHLVLLRQVFQKNSEELWVDLCGKIMKFGIGEFSVLTGLKCVGNASKLLYQSTEDGLFNKFFASGGRFTWEAIRLKFISRCWSNDSEAVKLAILHFLANYLMGNELSVGFDRNYVAIIDSEDCYDYPWGKEIFEYLISHIVGKISETKTSVYNKCRGLIVVLQWWFYEICNNASGLISVKVDSLNSTIPRMLKWKANNSFGKENLVRKFFSLRYDQGQSSGDVAIFETNGAEEANVDKVVECYVVLLPFFLYLVGIQYKREELFTGDGPYVGKQLTDPLEVVFVDNLPSQERGDCGAFVAAFAEYFMRGLEIPSEFDVEFFRNHYAYLLYEHGCKKLAEGYESEDQYPRVMPPDDRKSVHRCWLNL</sequence>
<dbReference type="InterPro" id="IPR003653">
    <property type="entry name" value="Peptidase_C48_C"/>
</dbReference>
<keyword evidence="3" id="KW-0378">Hydrolase</keyword>
<gene>
    <name evidence="7" type="ORF">STAS_02047</name>
</gene>
<name>A0A5A7P1A5_STRAF</name>
<evidence type="ECO:0000256" key="1">
    <source>
        <dbReference type="ARBA" id="ARBA00005234"/>
    </source>
</evidence>
<evidence type="ECO:0000313" key="7">
    <source>
        <dbReference type="EMBL" id="GER26397.1"/>
    </source>
</evidence>
<evidence type="ECO:0000256" key="2">
    <source>
        <dbReference type="ARBA" id="ARBA00022670"/>
    </source>
</evidence>
<dbReference type="PANTHER" id="PTHR48449:SF1">
    <property type="entry name" value="DUF1985 DOMAIN-CONTAINING PROTEIN"/>
    <property type="match status" value="1"/>
</dbReference>
<evidence type="ECO:0000259" key="5">
    <source>
        <dbReference type="Pfam" id="PF02902"/>
    </source>
</evidence>
<reference evidence="8" key="1">
    <citation type="journal article" date="2019" name="Curr. Biol.">
        <title>Genome Sequence of Striga asiatica Provides Insight into the Evolution of Plant Parasitism.</title>
        <authorList>
            <person name="Yoshida S."/>
            <person name="Kim S."/>
            <person name="Wafula E.K."/>
            <person name="Tanskanen J."/>
            <person name="Kim Y.M."/>
            <person name="Honaas L."/>
            <person name="Yang Z."/>
            <person name="Spallek T."/>
            <person name="Conn C.E."/>
            <person name="Ichihashi Y."/>
            <person name="Cheong K."/>
            <person name="Cui S."/>
            <person name="Der J.P."/>
            <person name="Gundlach H."/>
            <person name="Jiao Y."/>
            <person name="Hori C."/>
            <person name="Ishida J.K."/>
            <person name="Kasahara H."/>
            <person name="Kiba T."/>
            <person name="Kim M.S."/>
            <person name="Koo N."/>
            <person name="Laohavisit A."/>
            <person name="Lee Y.H."/>
            <person name="Lumba S."/>
            <person name="McCourt P."/>
            <person name="Mortimer J.C."/>
            <person name="Mutuku J.M."/>
            <person name="Nomura T."/>
            <person name="Sasaki-Sekimoto Y."/>
            <person name="Seto Y."/>
            <person name="Wang Y."/>
            <person name="Wakatake T."/>
            <person name="Sakakibara H."/>
            <person name="Demura T."/>
            <person name="Yamaguchi S."/>
            <person name="Yoneyama K."/>
            <person name="Manabe R.I."/>
            <person name="Nelson D.C."/>
            <person name="Schulman A.H."/>
            <person name="Timko M.P."/>
            <person name="dePamphilis C.W."/>
            <person name="Choi D."/>
            <person name="Shirasu K."/>
        </authorList>
    </citation>
    <scope>NUCLEOTIDE SEQUENCE [LARGE SCALE GENOMIC DNA]</scope>
    <source>
        <strain evidence="8">cv. UVA1</strain>
    </source>
</reference>
<dbReference type="EMBL" id="BKCP01001113">
    <property type="protein sequence ID" value="GER26397.1"/>
    <property type="molecule type" value="Genomic_DNA"/>
</dbReference>
<dbReference type="InterPro" id="IPR038765">
    <property type="entry name" value="Papain-like_cys_pep_sf"/>
</dbReference>
<feature type="domain" description="Ubiquitin-like protease family profile" evidence="5">
    <location>
        <begin position="365"/>
        <end position="423"/>
    </location>
</feature>
<dbReference type="GO" id="GO:0006508">
    <property type="term" value="P:proteolysis"/>
    <property type="evidence" value="ECO:0007669"/>
    <property type="project" value="UniProtKB-KW"/>
</dbReference>
<dbReference type="Pfam" id="PF09331">
    <property type="entry name" value="DUF1985"/>
    <property type="match status" value="1"/>
</dbReference>
<evidence type="ECO:0000313" key="8">
    <source>
        <dbReference type="Proteomes" id="UP000325081"/>
    </source>
</evidence>
<evidence type="ECO:0000259" key="6">
    <source>
        <dbReference type="Pfam" id="PF09331"/>
    </source>
</evidence>
<keyword evidence="8" id="KW-1185">Reference proteome</keyword>
<dbReference type="AlphaFoldDB" id="A0A5A7P1A5"/>
<protein>
    <recommendedName>
        <fullName evidence="9">DUF1985 domain-containing protein</fullName>
    </recommendedName>
</protein>
<accession>A0A5A7P1A5</accession>
<feature type="region of interest" description="Disordered" evidence="4">
    <location>
        <begin position="1"/>
        <end position="34"/>
    </location>
</feature>
<dbReference type="Gene3D" id="3.40.395.10">
    <property type="entry name" value="Adenoviral Proteinase, Chain A"/>
    <property type="match status" value="1"/>
</dbReference>
<dbReference type="Pfam" id="PF02902">
    <property type="entry name" value="Peptidase_C48"/>
    <property type="match status" value="1"/>
</dbReference>
<comment type="similarity">
    <text evidence="1">Belongs to the peptidase C48 family.</text>
</comment>
<dbReference type="Proteomes" id="UP000325081">
    <property type="component" value="Unassembled WGS sequence"/>
</dbReference>
<organism evidence="7 8">
    <name type="scientific">Striga asiatica</name>
    <name type="common">Asiatic witchweed</name>
    <name type="synonym">Buchnera asiatica</name>
    <dbReference type="NCBI Taxonomy" id="4170"/>
    <lineage>
        <taxon>Eukaryota</taxon>
        <taxon>Viridiplantae</taxon>
        <taxon>Streptophyta</taxon>
        <taxon>Embryophyta</taxon>
        <taxon>Tracheophyta</taxon>
        <taxon>Spermatophyta</taxon>
        <taxon>Magnoliopsida</taxon>
        <taxon>eudicotyledons</taxon>
        <taxon>Gunneridae</taxon>
        <taxon>Pentapetalae</taxon>
        <taxon>asterids</taxon>
        <taxon>lamiids</taxon>
        <taxon>Lamiales</taxon>
        <taxon>Orobanchaceae</taxon>
        <taxon>Buchnereae</taxon>
        <taxon>Striga</taxon>
    </lineage>
</organism>
<proteinExistence type="inferred from homology"/>
<dbReference type="GO" id="GO:0008234">
    <property type="term" value="F:cysteine-type peptidase activity"/>
    <property type="evidence" value="ECO:0007669"/>
    <property type="project" value="InterPro"/>
</dbReference>
<dbReference type="SUPFAM" id="SSF54001">
    <property type="entry name" value="Cysteine proteinases"/>
    <property type="match status" value="1"/>
</dbReference>
<evidence type="ECO:0000256" key="4">
    <source>
        <dbReference type="SAM" id="MobiDB-lite"/>
    </source>
</evidence>
<feature type="domain" description="DUF1985" evidence="6">
    <location>
        <begin position="94"/>
        <end position="227"/>
    </location>
</feature>
<dbReference type="InterPro" id="IPR015410">
    <property type="entry name" value="DUF1985"/>
</dbReference>
<dbReference type="OrthoDB" id="1217888at2759"/>
<comment type="caution">
    <text evidence="7">The sequence shown here is derived from an EMBL/GenBank/DDBJ whole genome shotgun (WGS) entry which is preliminary data.</text>
</comment>
<evidence type="ECO:0000256" key="3">
    <source>
        <dbReference type="ARBA" id="ARBA00022801"/>
    </source>
</evidence>